<keyword evidence="5" id="KW-0238">DNA-binding</keyword>
<evidence type="ECO:0000256" key="2">
    <source>
        <dbReference type="ARBA" id="ARBA00022771"/>
    </source>
</evidence>
<evidence type="ECO:0000256" key="1">
    <source>
        <dbReference type="ARBA" id="ARBA00022723"/>
    </source>
</evidence>
<organism evidence="11 12">
    <name type="scientific">Pristionchus pacificus</name>
    <name type="common">Parasitic nematode worm</name>
    <dbReference type="NCBI Taxonomy" id="54126"/>
    <lineage>
        <taxon>Eukaryota</taxon>
        <taxon>Metazoa</taxon>
        <taxon>Ecdysozoa</taxon>
        <taxon>Nematoda</taxon>
        <taxon>Chromadorea</taxon>
        <taxon>Rhabditida</taxon>
        <taxon>Rhabditina</taxon>
        <taxon>Diplogasteromorpha</taxon>
        <taxon>Diplogasteroidea</taxon>
        <taxon>Neodiplogasteridae</taxon>
        <taxon>Pristionchus</taxon>
    </lineage>
</organism>
<evidence type="ECO:0000256" key="6">
    <source>
        <dbReference type="ARBA" id="ARBA00023163"/>
    </source>
</evidence>
<dbReference type="SUPFAM" id="SSF48508">
    <property type="entry name" value="Nuclear receptor ligand-binding domain"/>
    <property type="match status" value="1"/>
</dbReference>
<keyword evidence="7" id="KW-0675">Receptor</keyword>
<proteinExistence type="predicted"/>
<evidence type="ECO:0000259" key="10">
    <source>
        <dbReference type="PROSITE" id="PS51843"/>
    </source>
</evidence>
<evidence type="ECO:0000259" key="9">
    <source>
        <dbReference type="PROSITE" id="PS51030"/>
    </source>
</evidence>
<keyword evidence="6" id="KW-0804">Transcription</keyword>
<dbReference type="SMART" id="SM00430">
    <property type="entry name" value="HOLI"/>
    <property type="match status" value="1"/>
</dbReference>
<keyword evidence="1" id="KW-0479">Metal-binding</keyword>
<evidence type="ECO:0000313" key="11">
    <source>
        <dbReference type="EnsemblMetazoa" id="PPA32672.1"/>
    </source>
</evidence>
<dbReference type="Gene3D" id="3.30.50.10">
    <property type="entry name" value="Erythroid Transcription Factor GATA-1, subunit A"/>
    <property type="match status" value="1"/>
</dbReference>
<evidence type="ECO:0000256" key="8">
    <source>
        <dbReference type="ARBA" id="ARBA00023242"/>
    </source>
</evidence>
<feature type="domain" description="Nuclear receptor" evidence="9">
    <location>
        <begin position="2"/>
        <end position="79"/>
    </location>
</feature>
<dbReference type="InterPro" id="IPR000536">
    <property type="entry name" value="Nucl_hrmn_rcpt_lig-bd"/>
</dbReference>
<dbReference type="PANTHER" id="PTHR46011:SF6">
    <property type="entry name" value="HIGH ZINC ACTIVATED NUCLEAR RECEPTOR PROTEIN"/>
    <property type="match status" value="1"/>
</dbReference>
<dbReference type="GO" id="GO:0005634">
    <property type="term" value="C:nucleus"/>
    <property type="evidence" value="ECO:0000318"/>
    <property type="project" value="GO_Central"/>
</dbReference>
<evidence type="ECO:0000256" key="4">
    <source>
        <dbReference type="ARBA" id="ARBA00023015"/>
    </source>
</evidence>
<reference evidence="12" key="1">
    <citation type="journal article" date="2008" name="Nat. Genet.">
        <title>The Pristionchus pacificus genome provides a unique perspective on nematode lifestyle and parasitism.</title>
        <authorList>
            <person name="Dieterich C."/>
            <person name="Clifton S.W."/>
            <person name="Schuster L.N."/>
            <person name="Chinwalla A."/>
            <person name="Delehaunty K."/>
            <person name="Dinkelacker I."/>
            <person name="Fulton L."/>
            <person name="Fulton R."/>
            <person name="Godfrey J."/>
            <person name="Minx P."/>
            <person name="Mitreva M."/>
            <person name="Roeseler W."/>
            <person name="Tian H."/>
            <person name="Witte H."/>
            <person name="Yang S.P."/>
            <person name="Wilson R.K."/>
            <person name="Sommer R.J."/>
        </authorList>
    </citation>
    <scope>NUCLEOTIDE SEQUENCE [LARGE SCALE GENOMIC DNA]</scope>
    <source>
        <strain evidence="12">PS312</strain>
    </source>
</reference>
<evidence type="ECO:0000256" key="7">
    <source>
        <dbReference type="ARBA" id="ARBA00023170"/>
    </source>
</evidence>
<evidence type="ECO:0000256" key="3">
    <source>
        <dbReference type="ARBA" id="ARBA00022833"/>
    </source>
</evidence>
<dbReference type="GO" id="GO:0008270">
    <property type="term" value="F:zinc ion binding"/>
    <property type="evidence" value="ECO:0007669"/>
    <property type="project" value="UniProtKB-KW"/>
</dbReference>
<feature type="domain" description="NR LBD" evidence="10">
    <location>
        <begin position="96"/>
        <end position="348"/>
    </location>
</feature>
<evidence type="ECO:0000313" key="12">
    <source>
        <dbReference type="Proteomes" id="UP000005239"/>
    </source>
</evidence>
<accession>A0A8R1UKV4</accession>
<evidence type="ECO:0000256" key="5">
    <source>
        <dbReference type="ARBA" id="ARBA00023125"/>
    </source>
</evidence>
<dbReference type="Proteomes" id="UP000005239">
    <property type="component" value="Unassembled WGS sequence"/>
</dbReference>
<gene>
    <name evidence="11" type="primary">WBGene00205532</name>
</gene>
<dbReference type="GO" id="GO:0003700">
    <property type="term" value="F:DNA-binding transcription factor activity"/>
    <property type="evidence" value="ECO:0000318"/>
    <property type="project" value="GO_Central"/>
</dbReference>
<name>A0A8R1UKV4_PRIPA</name>
<evidence type="ECO:0008006" key="13">
    <source>
        <dbReference type="Google" id="ProtNLM"/>
    </source>
</evidence>
<dbReference type="Pfam" id="PF00104">
    <property type="entry name" value="Hormone_recep"/>
    <property type="match status" value="1"/>
</dbReference>
<keyword evidence="8" id="KW-0539">Nucleus</keyword>
<dbReference type="AlphaFoldDB" id="A0A8R1UKV4"/>
<dbReference type="InterPro" id="IPR001628">
    <property type="entry name" value="Znf_hrmn_rcpt"/>
</dbReference>
<keyword evidence="4" id="KW-0805">Transcription regulation</keyword>
<dbReference type="InterPro" id="IPR013088">
    <property type="entry name" value="Znf_NHR/GATA"/>
</dbReference>
<dbReference type="GO" id="GO:0043565">
    <property type="term" value="F:sequence-specific DNA binding"/>
    <property type="evidence" value="ECO:0007669"/>
    <property type="project" value="InterPro"/>
</dbReference>
<keyword evidence="12" id="KW-1185">Reference proteome</keyword>
<dbReference type="SUPFAM" id="SSF57716">
    <property type="entry name" value="Glucocorticoid receptor-like (DNA-binding domain)"/>
    <property type="match status" value="1"/>
</dbReference>
<keyword evidence="2" id="KW-0863">Zinc-finger</keyword>
<dbReference type="SMART" id="SM00399">
    <property type="entry name" value="ZnF_C4"/>
    <property type="match status" value="1"/>
</dbReference>
<dbReference type="EnsemblMetazoa" id="PPA32672.1">
    <property type="protein sequence ID" value="PPA32672.1"/>
    <property type="gene ID" value="WBGene00205532"/>
</dbReference>
<dbReference type="PANTHER" id="PTHR46011">
    <property type="entry name" value="NUCLEAR HORMONE RECEPTOR FAMILY MEMBER NHR-86-RELATED"/>
    <property type="match status" value="1"/>
</dbReference>
<keyword evidence="3" id="KW-0862">Zinc</keyword>
<protein>
    <recommendedName>
        <fullName evidence="13">Nuclear receptor</fullName>
    </recommendedName>
</protein>
<dbReference type="PROSITE" id="PS51030">
    <property type="entry name" value="NUCLEAR_REC_DBD_2"/>
    <property type="match status" value="1"/>
</dbReference>
<dbReference type="PROSITE" id="PS51843">
    <property type="entry name" value="NR_LBD"/>
    <property type="match status" value="1"/>
</dbReference>
<sequence>MPVECLVCGKPTSATHMGMDACRACTVFYKRNRTKQLLCVKGYTGCMNHPKHAFACRKCRLESFKAILKAGADDDKSISPTYSNTPIIERIRANYNALSIFRRIAELNLRGIRLDVTEPYDERLEIIPSTYQYTNESKKIQIAGLFKYIPAMFPEFRVLPNADKWLLIRNYNRIFHCIDSALRVLRMFGKDSFNYFFGSYTTIVSNESIMNFFVDCPDQTNASTAARTIFGTFRNMVDPIRSQIRQFDPSEDEFMALMGLAFWSFENIDPSEELLALAERYRASIIAELSSYYRSSLGKQRGTSRIGELLCLLQEFKRTEMLLQSDYDVFHMLGAFDDETVTYKLGIR</sequence>
<dbReference type="Pfam" id="PF00105">
    <property type="entry name" value="zf-C4"/>
    <property type="match status" value="1"/>
</dbReference>
<dbReference type="Gene3D" id="1.10.565.10">
    <property type="entry name" value="Retinoid X Receptor"/>
    <property type="match status" value="1"/>
</dbReference>
<reference evidence="11" key="2">
    <citation type="submission" date="2022-06" db="UniProtKB">
        <authorList>
            <consortium name="EnsemblMetazoa"/>
        </authorList>
    </citation>
    <scope>IDENTIFICATION</scope>
    <source>
        <strain evidence="11">PS312</strain>
    </source>
</reference>
<dbReference type="InterPro" id="IPR035500">
    <property type="entry name" value="NHR-like_dom_sf"/>
</dbReference>